<dbReference type="EMBL" id="JACXAC010000003">
    <property type="protein sequence ID" value="MBD2722202.1"/>
    <property type="molecule type" value="Genomic_DNA"/>
</dbReference>
<feature type="domain" description="Helix-turn-helix" evidence="2">
    <location>
        <begin position="46"/>
        <end position="91"/>
    </location>
</feature>
<comment type="caution">
    <text evidence="3">The sequence shown here is derived from an EMBL/GenBank/DDBJ whole genome shotgun (WGS) entry which is preliminary data.</text>
</comment>
<feature type="region of interest" description="Disordered" evidence="1">
    <location>
        <begin position="90"/>
        <end position="124"/>
    </location>
</feature>
<evidence type="ECO:0000313" key="3">
    <source>
        <dbReference type="EMBL" id="MBD2722202.1"/>
    </source>
</evidence>
<protein>
    <submittedName>
        <fullName evidence="3">Helix-turn-helix domain-containing protein</fullName>
    </submittedName>
</protein>
<dbReference type="Pfam" id="PF12728">
    <property type="entry name" value="HTH_17"/>
    <property type="match status" value="1"/>
</dbReference>
<name>A0ABR8JSC3_9BACT</name>
<evidence type="ECO:0000313" key="4">
    <source>
        <dbReference type="Proteomes" id="UP000606003"/>
    </source>
</evidence>
<dbReference type="Proteomes" id="UP000606003">
    <property type="component" value="Unassembled WGS sequence"/>
</dbReference>
<reference evidence="3 4" key="1">
    <citation type="submission" date="2020-09" db="EMBL/GenBank/DDBJ databases">
        <authorList>
            <person name="Kim M.K."/>
        </authorList>
    </citation>
    <scope>NUCLEOTIDE SEQUENCE [LARGE SCALE GENOMIC DNA]</scope>
    <source>
        <strain evidence="3 4">BT189</strain>
    </source>
</reference>
<accession>A0ABR8JSC3</accession>
<organism evidence="3 4">
    <name type="scientific">Hymenobacter armeniacus</name>
    <dbReference type="NCBI Taxonomy" id="2771358"/>
    <lineage>
        <taxon>Bacteria</taxon>
        <taxon>Pseudomonadati</taxon>
        <taxon>Bacteroidota</taxon>
        <taxon>Cytophagia</taxon>
        <taxon>Cytophagales</taxon>
        <taxon>Hymenobacteraceae</taxon>
        <taxon>Hymenobacter</taxon>
    </lineage>
</organism>
<dbReference type="SUPFAM" id="SSF46955">
    <property type="entry name" value="Putative DNA-binding domain"/>
    <property type="match status" value="1"/>
</dbReference>
<evidence type="ECO:0000259" key="2">
    <source>
        <dbReference type="Pfam" id="PF12728"/>
    </source>
</evidence>
<evidence type="ECO:0000256" key="1">
    <source>
        <dbReference type="SAM" id="MobiDB-lite"/>
    </source>
</evidence>
<dbReference type="RefSeq" id="WP_190923498.1">
    <property type="nucleotide sequence ID" value="NZ_JACXAC010000003.1"/>
</dbReference>
<sequence length="124" mass="13540">MDLPLYIPLTLPQLEARLAAVVRQELHHQQTHSPGPAPTLTPVEELLSPAQAAEFFGVCKGTVFEWLRRGLLSAAAVKVGGKRYFKRSALATAGTPDQRPDGRRQTSRRVAGMGDNKGVQPKAW</sequence>
<dbReference type="InterPro" id="IPR041657">
    <property type="entry name" value="HTH_17"/>
</dbReference>
<gene>
    <name evidence="3" type="ORF">IC234_08685</name>
</gene>
<keyword evidence="4" id="KW-1185">Reference proteome</keyword>
<dbReference type="InterPro" id="IPR009061">
    <property type="entry name" value="DNA-bd_dom_put_sf"/>
</dbReference>
<proteinExistence type="predicted"/>